<dbReference type="Pfam" id="PF01926">
    <property type="entry name" value="MMR_HSR1"/>
    <property type="match status" value="1"/>
</dbReference>
<feature type="domain" description="EngB-type G" evidence="6">
    <location>
        <begin position="59"/>
        <end position="242"/>
    </location>
</feature>
<gene>
    <name evidence="7" type="ORF">CERSUDRAFT_93018</name>
</gene>
<keyword evidence="8" id="KW-1185">Reference proteome</keyword>
<dbReference type="GO" id="GO:0005525">
    <property type="term" value="F:GTP binding"/>
    <property type="evidence" value="ECO:0007669"/>
    <property type="project" value="UniProtKB-KW"/>
</dbReference>
<protein>
    <recommendedName>
        <fullName evidence="6">EngB-type G domain-containing protein</fullName>
    </recommendedName>
</protein>
<dbReference type="EMBL" id="KB445794">
    <property type="protein sequence ID" value="EMD38977.1"/>
    <property type="molecule type" value="Genomic_DNA"/>
</dbReference>
<evidence type="ECO:0000313" key="8">
    <source>
        <dbReference type="Proteomes" id="UP000016930"/>
    </source>
</evidence>
<keyword evidence="3" id="KW-0460">Magnesium</keyword>
<dbReference type="AlphaFoldDB" id="M2RKJ7"/>
<dbReference type="OrthoDB" id="391988at2759"/>
<organism evidence="7 8">
    <name type="scientific">Ceriporiopsis subvermispora (strain B)</name>
    <name type="common">White-rot fungus</name>
    <name type="synonym">Gelatoporia subvermispora</name>
    <dbReference type="NCBI Taxonomy" id="914234"/>
    <lineage>
        <taxon>Eukaryota</taxon>
        <taxon>Fungi</taxon>
        <taxon>Dikarya</taxon>
        <taxon>Basidiomycota</taxon>
        <taxon>Agaricomycotina</taxon>
        <taxon>Agaricomycetes</taxon>
        <taxon>Polyporales</taxon>
        <taxon>Gelatoporiaceae</taxon>
        <taxon>Gelatoporia</taxon>
    </lineage>
</organism>
<evidence type="ECO:0000313" key="7">
    <source>
        <dbReference type="EMBL" id="EMD38977.1"/>
    </source>
</evidence>
<evidence type="ECO:0000256" key="1">
    <source>
        <dbReference type="ARBA" id="ARBA00022723"/>
    </source>
</evidence>
<keyword evidence="2" id="KW-0547">Nucleotide-binding</keyword>
<feature type="compositionally biased region" description="Polar residues" evidence="5">
    <location>
        <begin position="11"/>
        <end position="26"/>
    </location>
</feature>
<dbReference type="GO" id="GO:0005739">
    <property type="term" value="C:mitochondrion"/>
    <property type="evidence" value="ECO:0007669"/>
    <property type="project" value="TreeGrafter"/>
</dbReference>
<dbReference type="Gene3D" id="3.40.50.300">
    <property type="entry name" value="P-loop containing nucleotide triphosphate hydrolases"/>
    <property type="match status" value="1"/>
</dbReference>
<evidence type="ECO:0000259" key="6">
    <source>
        <dbReference type="PROSITE" id="PS51706"/>
    </source>
</evidence>
<dbReference type="HOGENOM" id="CLU_033732_2_1_1"/>
<proteinExistence type="predicted"/>
<dbReference type="SUPFAM" id="SSF52540">
    <property type="entry name" value="P-loop containing nucleoside triphosphate hydrolases"/>
    <property type="match status" value="1"/>
</dbReference>
<keyword evidence="1" id="KW-0479">Metal-binding</keyword>
<evidence type="ECO:0000256" key="3">
    <source>
        <dbReference type="ARBA" id="ARBA00022842"/>
    </source>
</evidence>
<dbReference type="InterPro" id="IPR027417">
    <property type="entry name" value="P-loop_NTPase"/>
</dbReference>
<evidence type="ECO:0000256" key="2">
    <source>
        <dbReference type="ARBA" id="ARBA00022741"/>
    </source>
</evidence>
<dbReference type="Proteomes" id="UP000016930">
    <property type="component" value="Unassembled WGS sequence"/>
</dbReference>
<evidence type="ECO:0000256" key="4">
    <source>
        <dbReference type="ARBA" id="ARBA00023134"/>
    </source>
</evidence>
<evidence type="ECO:0000256" key="5">
    <source>
        <dbReference type="SAM" id="MobiDB-lite"/>
    </source>
</evidence>
<dbReference type="PANTHER" id="PTHR46498:SF1">
    <property type="entry name" value="GTP-BINDING PROTEIN 8"/>
    <property type="match status" value="1"/>
</dbReference>
<dbReference type="InterPro" id="IPR052279">
    <property type="entry name" value="EngB_GTPase"/>
</dbReference>
<dbReference type="InterPro" id="IPR030393">
    <property type="entry name" value="G_ENGB_dom"/>
</dbReference>
<name>M2RKJ7_CERS8</name>
<keyword evidence="4" id="KW-0342">GTP-binding</keyword>
<feature type="region of interest" description="Disordered" evidence="5">
    <location>
        <begin position="1"/>
        <end position="26"/>
    </location>
</feature>
<dbReference type="CDD" id="cd01876">
    <property type="entry name" value="YihA_EngB"/>
    <property type="match status" value="1"/>
</dbReference>
<dbReference type="PROSITE" id="PS51706">
    <property type="entry name" value="G_ENGB"/>
    <property type="match status" value="1"/>
</dbReference>
<dbReference type="STRING" id="914234.M2RKJ7"/>
<dbReference type="InterPro" id="IPR006073">
    <property type="entry name" value="GTP-bd"/>
</dbReference>
<reference evidence="7 8" key="1">
    <citation type="journal article" date="2012" name="Proc. Natl. Acad. Sci. U.S.A.">
        <title>Comparative genomics of Ceriporiopsis subvermispora and Phanerochaete chrysosporium provide insight into selective ligninolysis.</title>
        <authorList>
            <person name="Fernandez-Fueyo E."/>
            <person name="Ruiz-Duenas F.J."/>
            <person name="Ferreira P."/>
            <person name="Floudas D."/>
            <person name="Hibbett D.S."/>
            <person name="Canessa P."/>
            <person name="Larrondo L.F."/>
            <person name="James T.Y."/>
            <person name="Seelenfreund D."/>
            <person name="Lobos S."/>
            <person name="Polanco R."/>
            <person name="Tello M."/>
            <person name="Honda Y."/>
            <person name="Watanabe T."/>
            <person name="Watanabe T."/>
            <person name="Ryu J.S."/>
            <person name="Kubicek C.P."/>
            <person name="Schmoll M."/>
            <person name="Gaskell J."/>
            <person name="Hammel K.E."/>
            <person name="St John F.J."/>
            <person name="Vanden Wymelenberg A."/>
            <person name="Sabat G."/>
            <person name="Splinter BonDurant S."/>
            <person name="Syed K."/>
            <person name="Yadav J.S."/>
            <person name="Doddapaneni H."/>
            <person name="Subramanian V."/>
            <person name="Lavin J.L."/>
            <person name="Oguiza J.A."/>
            <person name="Perez G."/>
            <person name="Pisabarro A.G."/>
            <person name="Ramirez L."/>
            <person name="Santoyo F."/>
            <person name="Master E."/>
            <person name="Coutinho P.M."/>
            <person name="Henrissat B."/>
            <person name="Lombard V."/>
            <person name="Magnuson J.K."/>
            <person name="Kuees U."/>
            <person name="Hori C."/>
            <person name="Igarashi K."/>
            <person name="Samejima M."/>
            <person name="Held B.W."/>
            <person name="Barry K.W."/>
            <person name="LaButti K.M."/>
            <person name="Lapidus A."/>
            <person name="Lindquist E.A."/>
            <person name="Lucas S.M."/>
            <person name="Riley R."/>
            <person name="Salamov A.A."/>
            <person name="Hoffmeister D."/>
            <person name="Schwenk D."/>
            <person name="Hadar Y."/>
            <person name="Yarden O."/>
            <person name="de Vries R.P."/>
            <person name="Wiebenga A."/>
            <person name="Stenlid J."/>
            <person name="Eastwood D."/>
            <person name="Grigoriev I.V."/>
            <person name="Berka R.M."/>
            <person name="Blanchette R.A."/>
            <person name="Kersten P."/>
            <person name="Martinez A.T."/>
            <person name="Vicuna R."/>
            <person name="Cullen D."/>
        </authorList>
    </citation>
    <scope>NUCLEOTIDE SEQUENCE [LARGE SCALE GENOMIC DNA]</scope>
    <source>
        <strain evidence="7 8">B</strain>
    </source>
</reference>
<sequence length="273" mass="30384">MFKATLPRCNIKNSPKSGNLPTTQNHSRSRTVFPLFQHPAAAQFLAAASTEDVIPELHGAPEVVFTGRENVGKSSLINLLVGRNYLAPTSKIPGRTQTLNFYRVCPDPSQLVLVDSAGYAARRRLVWGRVFEHYIQNRPQLKRVYTLFDIGHGLTEADKMMLQFLKEASQGPDGPRFTIQAVLTKVSWTAGMPKHLKANQQSLASMISEHAPTCLPPIITSTRKPVRGLDLMRQNILEAVGLWPQRGTQNGRINILRTAETQPKASLSRTKRL</sequence>
<accession>M2RKJ7</accession>
<dbReference type="PANTHER" id="PTHR46498">
    <property type="entry name" value="GTP-BINDING PROTEIN 8"/>
    <property type="match status" value="1"/>
</dbReference>
<dbReference type="GO" id="GO:0046872">
    <property type="term" value="F:metal ion binding"/>
    <property type="evidence" value="ECO:0007669"/>
    <property type="project" value="UniProtKB-KW"/>
</dbReference>